<evidence type="ECO:0000313" key="1">
    <source>
        <dbReference type="EMBL" id="SNQ62108.1"/>
    </source>
</evidence>
<name>A0A284VSC7_9EURY</name>
<reference evidence="2" key="1">
    <citation type="submission" date="2017-06" db="EMBL/GenBank/DDBJ databases">
        <authorList>
            <person name="Cremers G."/>
        </authorList>
    </citation>
    <scope>NUCLEOTIDE SEQUENCE [LARGE SCALE GENOMIC DNA]</scope>
</reference>
<gene>
    <name evidence="1" type="ORF">MNV_590041</name>
</gene>
<proteinExistence type="predicted"/>
<dbReference type="AlphaFoldDB" id="A0A284VSC7"/>
<dbReference type="RefSeq" id="WP_096206718.1">
    <property type="nucleotide sequence ID" value="NZ_FZMP01000206.1"/>
</dbReference>
<accession>A0A284VSC7</accession>
<protein>
    <submittedName>
        <fullName evidence="1">Uncharacterized protein</fullName>
    </submittedName>
</protein>
<dbReference type="EMBL" id="FZMP01000206">
    <property type="protein sequence ID" value="SNQ62108.1"/>
    <property type="molecule type" value="Genomic_DNA"/>
</dbReference>
<organism evidence="1 2">
    <name type="scientific">Candidatus Methanoperedens nitratireducens</name>
    <dbReference type="NCBI Taxonomy" id="1392998"/>
    <lineage>
        <taxon>Archaea</taxon>
        <taxon>Methanobacteriati</taxon>
        <taxon>Methanobacteriota</taxon>
        <taxon>Stenosarchaea group</taxon>
        <taxon>Methanomicrobia</taxon>
        <taxon>Methanosarcinales</taxon>
        <taxon>ANME-2 cluster</taxon>
        <taxon>Candidatus Methanoperedentaceae</taxon>
        <taxon>Candidatus Methanoperedens</taxon>
    </lineage>
</organism>
<keyword evidence="2" id="KW-1185">Reference proteome</keyword>
<evidence type="ECO:0000313" key="2">
    <source>
        <dbReference type="Proteomes" id="UP000218615"/>
    </source>
</evidence>
<dbReference type="InterPro" id="IPR005358">
    <property type="entry name" value="Puta_zinc/iron-chelating_dom"/>
</dbReference>
<dbReference type="Proteomes" id="UP000218615">
    <property type="component" value="Unassembled WGS sequence"/>
</dbReference>
<sequence>MIHILENVDRWKCEYKKCNAKCCTPGIPLTIADIKRIKALGYALDDFLESAEANQELRIKDKNGRCFFQGEKLECTIRENEPLVCRLLPFKITEVSYADEPIMRLKPVVDCPGKGSGKKSTGRK</sequence>
<dbReference type="OrthoDB" id="36424at2157"/>
<dbReference type="Pfam" id="PF03692">
    <property type="entry name" value="CxxCxxCC"/>
    <property type="match status" value="1"/>
</dbReference>